<name>A0ACB9CKB8_ARCLA</name>
<dbReference type="EMBL" id="CM042050">
    <property type="protein sequence ID" value="KAI3734706.1"/>
    <property type="molecule type" value="Genomic_DNA"/>
</dbReference>
<accession>A0ACB9CKB8</accession>
<reference evidence="2" key="1">
    <citation type="journal article" date="2022" name="Mol. Ecol. Resour.">
        <title>The genomes of chicory, endive, great burdock and yacon provide insights into Asteraceae palaeo-polyploidization history and plant inulin production.</title>
        <authorList>
            <person name="Fan W."/>
            <person name="Wang S."/>
            <person name="Wang H."/>
            <person name="Wang A."/>
            <person name="Jiang F."/>
            <person name="Liu H."/>
            <person name="Zhao H."/>
            <person name="Xu D."/>
            <person name="Zhang Y."/>
        </authorList>
    </citation>
    <scope>NUCLEOTIDE SEQUENCE [LARGE SCALE GENOMIC DNA]</scope>
    <source>
        <strain evidence="2">cv. Niubang</strain>
    </source>
</reference>
<evidence type="ECO:0000313" key="2">
    <source>
        <dbReference type="Proteomes" id="UP001055879"/>
    </source>
</evidence>
<organism evidence="1 2">
    <name type="scientific">Arctium lappa</name>
    <name type="common">Greater burdock</name>
    <name type="synonym">Lappa major</name>
    <dbReference type="NCBI Taxonomy" id="4217"/>
    <lineage>
        <taxon>Eukaryota</taxon>
        <taxon>Viridiplantae</taxon>
        <taxon>Streptophyta</taxon>
        <taxon>Embryophyta</taxon>
        <taxon>Tracheophyta</taxon>
        <taxon>Spermatophyta</taxon>
        <taxon>Magnoliopsida</taxon>
        <taxon>eudicotyledons</taxon>
        <taxon>Gunneridae</taxon>
        <taxon>Pentapetalae</taxon>
        <taxon>asterids</taxon>
        <taxon>campanulids</taxon>
        <taxon>Asterales</taxon>
        <taxon>Asteraceae</taxon>
        <taxon>Carduoideae</taxon>
        <taxon>Cardueae</taxon>
        <taxon>Arctiinae</taxon>
        <taxon>Arctium</taxon>
    </lineage>
</organism>
<comment type="caution">
    <text evidence="1">The sequence shown here is derived from an EMBL/GenBank/DDBJ whole genome shotgun (WGS) entry which is preliminary data.</text>
</comment>
<gene>
    <name evidence="1" type="ORF">L6452_14181</name>
</gene>
<reference evidence="1 2" key="2">
    <citation type="journal article" date="2022" name="Mol. Ecol. Resour.">
        <title>The genomes of chicory, endive, great burdock and yacon provide insights into Asteraceae paleo-polyploidization history and plant inulin production.</title>
        <authorList>
            <person name="Fan W."/>
            <person name="Wang S."/>
            <person name="Wang H."/>
            <person name="Wang A."/>
            <person name="Jiang F."/>
            <person name="Liu H."/>
            <person name="Zhao H."/>
            <person name="Xu D."/>
            <person name="Zhang Y."/>
        </authorList>
    </citation>
    <scope>NUCLEOTIDE SEQUENCE [LARGE SCALE GENOMIC DNA]</scope>
    <source>
        <strain evidence="2">cv. Niubang</strain>
    </source>
</reference>
<proteinExistence type="predicted"/>
<evidence type="ECO:0000313" key="1">
    <source>
        <dbReference type="EMBL" id="KAI3734706.1"/>
    </source>
</evidence>
<sequence length="78" mass="8875">MPKHSSTNYENPAYFVFPFPFSSPLTHRSAPFSFYPFSFSTIADESQGRRPPTADGGCSPDFPFLRKRSFSFNGGWRI</sequence>
<keyword evidence="2" id="KW-1185">Reference proteome</keyword>
<protein>
    <submittedName>
        <fullName evidence="1">Uncharacterized protein</fullName>
    </submittedName>
</protein>
<dbReference type="Proteomes" id="UP001055879">
    <property type="component" value="Linkage Group LG04"/>
</dbReference>